<accession>A0A806KCD0</accession>
<evidence type="ECO:0000256" key="1">
    <source>
        <dbReference type="ARBA" id="ARBA00022649"/>
    </source>
</evidence>
<dbReference type="InterPro" id="IPR035093">
    <property type="entry name" value="RelE/ParE_toxin_dom_sf"/>
</dbReference>
<sequence>MYKASYLPLALDDLKEILTYISDTLEAPRAAENLLLKIDKEVKKIEENPFRCHLFLPLGKLKYEYRVLHVNNYSLFYIVEKEKIEIRRVIYSKRDKNKISEMLDNN</sequence>
<protein>
    <recommendedName>
        <fullName evidence="3">Addiction module toxin, RelE/StbE family</fullName>
    </recommendedName>
</protein>
<keyword evidence="1" id="KW-1277">Toxin-antitoxin system</keyword>
<dbReference type="Pfam" id="PF05016">
    <property type="entry name" value="ParE_toxin"/>
    <property type="match status" value="1"/>
</dbReference>
<reference evidence="2" key="1">
    <citation type="submission" date="2012-03" db="EMBL/GenBank/DDBJ databases">
        <title>Functional metagenomics reveals considerable lignocellulase gene clusters in the gut microbiome of a wood-feeding higher termite.</title>
        <authorList>
            <person name="Liu N."/>
        </authorList>
    </citation>
    <scope>NUCLEOTIDE SEQUENCE</scope>
</reference>
<dbReference type="AlphaFoldDB" id="A0A806KCD0"/>
<organism evidence="2">
    <name type="scientific">uncultured bacterium contig00056</name>
    <dbReference type="NCBI Taxonomy" id="1181540"/>
    <lineage>
        <taxon>Bacteria</taxon>
        <taxon>environmental samples</taxon>
    </lineage>
</organism>
<dbReference type="EMBL" id="JQ844186">
    <property type="protein sequence ID" value="AGS52236.1"/>
    <property type="molecule type" value="Genomic_DNA"/>
</dbReference>
<evidence type="ECO:0000313" key="2">
    <source>
        <dbReference type="EMBL" id="AGS52236.1"/>
    </source>
</evidence>
<proteinExistence type="predicted"/>
<name>A0A806KCD0_9BACT</name>
<dbReference type="InterPro" id="IPR007712">
    <property type="entry name" value="RelE/ParE_toxin"/>
</dbReference>
<evidence type="ECO:0008006" key="3">
    <source>
        <dbReference type="Google" id="ProtNLM"/>
    </source>
</evidence>
<dbReference type="Gene3D" id="3.30.2310.20">
    <property type="entry name" value="RelE-like"/>
    <property type="match status" value="1"/>
</dbReference>